<dbReference type="AlphaFoldDB" id="B4FF38"/>
<evidence type="ECO:0000313" key="1">
    <source>
        <dbReference type="EMBL" id="ACF80731.1"/>
    </source>
</evidence>
<organism evidence="1">
    <name type="scientific">Zea mays</name>
    <name type="common">Maize</name>
    <dbReference type="NCBI Taxonomy" id="4577"/>
    <lineage>
        <taxon>Eukaryota</taxon>
        <taxon>Viridiplantae</taxon>
        <taxon>Streptophyta</taxon>
        <taxon>Embryophyta</taxon>
        <taxon>Tracheophyta</taxon>
        <taxon>Spermatophyta</taxon>
        <taxon>Magnoliopsida</taxon>
        <taxon>Liliopsida</taxon>
        <taxon>Poales</taxon>
        <taxon>Poaceae</taxon>
        <taxon>PACMAD clade</taxon>
        <taxon>Panicoideae</taxon>
        <taxon>Andropogonodae</taxon>
        <taxon>Andropogoneae</taxon>
        <taxon>Tripsacinae</taxon>
        <taxon>Zea</taxon>
    </lineage>
</organism>
<dbReference type="EMBL" id="BT035726">
    <property type="protein sequence ID" value="ACF80731.1"/>
    <property type="molecule type" value="mRNA"/>
</dbReference>
<accession>B4FF38</accession>
<reference evidence="1" key="1">
    <citation type="journal article" date="2009" name="PLoS Genet.">
        <title>Sequencing, mapping, and analysis of 27,455 maize full-length cDNAs.</title>
        <authorList>
            <person name="Soderlund C."/>
            <person name="Descour A."/>
            <person name="Kudrna D."/>
            <person name="Bomhoff M."/>
            <person name="Boyd L."/>
            <person name="Currie J."/>
            <person name="Angelova A."/>
            <person name="Collura K."/>
            <person name="Wissotski M."/>
            <person name="Ashley E."/>
            <person name="Morrow D."/>
            <person name="Fernandes J."/>
            <person name="Walbot V."/>
            <person name="Yu Y."/>
        </authorList>
    </citation>
    <scope>NUCLEOTIDE SEQUENCE</scope>
    <source>
        <strain evidence="1">B73</strain>
    </source>
</reference>
<sequence length="36" mass="4175">MNDMRMTSMVMRSSVLCLCQTELTKLTPLWGSMLYC</sequence>
<name>B4FF38_MAIZE</name>
<proteinExistence type="evidence at transcript level"/>
<protein>
    <submittedName>
        <fullName evidence="1">Uncharacterized protein</fullName>
    </submittedName>
</protein>